<feature type="chain" id="PRO_5028830484" evidence="2">
    <location>
        <begin position="33"/>
        <end position="1005"/>
    </location>
</feature>
<feature type="domain" description="Ig-like" evidence="3">
    <location>
        <begin position="646"/>
        <end position="748"/>
    </location>
</feature>
<dbReference type="NCBIfam" id="TIGR04183">
    <property type="entry name" value="Por_Secre_tail"/>
    <property type="match status" value="1"/>
</dbReference>
<reference evidence="4 5" key="1">
    <citation type="submission" date="2019-10" db="EMBL/GenBank/DDBJ databases">
        <title>Draft Genome Sequence of Cytophagaceae sp. SJW1-29.</title>
        <authorList>
            <person name="Choi A."/>
        </authorList>
    </citation>
    <scope>NUCLEOTIDE SEQUENCE [LARGE SCALE GENOMIC DNA]</scope>
    <source>
        <strain evidence="4 5">SJW1-29</strain>
    </source>
</reference>
<evidence type="ECO:0000256" key="2">
    <source>
        <dbReference type="SAM" id="SignalP"/>
    </source>
</evidence>
<dbReference type="InterPro" id="IPR007110">
    <property type="entry name" value="Ig-like_dom"/>
</dbReference>
<evidence type="ECO:0000313" key="4">
    <source>
        <dbReference type="EMBL" id="MPR34634.1"/>
    </source>
</evidence>
<comment type="caution">
    <text evidence="4">The sequence shown here is derived from an EMBL/GenBank/DDBJ whole genome shotgun (WGS) entry which is preliminary data.</text>
</comment>
<sequence length="1005" mass="108902">MKKAFTPYRKNCRYTLLLALVLIVRISPSVWAQAILKTDQNRLDPTTAALTDFYLRQYQNTLQKARLQKWPLRIELGSGRSLALQRTDALGQPVYYTTHTTPLATGTHTAALYDGGGLSLKLSGSSPEMKGKMALWDGGNVRADHRELSGRIKQADAQAGAIANDHATHMAGILIAQGIYPLAKGMAFGAELLAWNFDNDLSEIVQQAPNLLISNHAYGPVAGWLLDTSRPGNSNDEKWEWWGTPAISETQDYRFGFYDEAVSEVDRITANFPYFLMVRSADNKRIENGPPLGTKYYLKNTDVQSTLPRSRNDGYDIIPGEANAKNVLTVGAADLQGQTFRMTPYSGWGPTDDGRIKPDLLGVGTQVLSSVGTDTDAYGVLTGTSMASANVSGSLLLLQELYRQRTNTFMLSSTLKGLALHTAGKPEGKTDPSYEYGWGLLNTEKAARVILNDEGKHLLTEQVLQQGGIFTQKFVALGSEPLVVTICWTDPEALPTIPSSTTVNSTTPKLVNDLDASMAEGFNSYQPWVLDPAAPAQPARKGNNFRDNVEQIYIGNPLKGRTYTLTVSHKNILKNGRQPFALIASGLEKPDCGQTAAITPGTDTTLCPGQTLTLWANAGNSYIYEWLLDGNVIKKGTDRSLEVNRPGAYEVRASTAGCTATSKTVKVQSSDVFADITQKGEILVCDSRGMELSANTGPGYTYQWLRDGTPVAGATNPRHQATESGMYQVRIGQRGCAVVSAATRVEVTPVKADLDPAVSAIICNGKAALLKAPQEKAYTYSWFYNNTLLSGATSATLQAVKPGRYAVEVRNGGCRVRSTDVVVQQVNVAADIIPPATTQIPPGASVVLKANYELGNYYEWYRNAVLMTHETAPLLTVTQGGAYQVAIQNQGCRAESATVLLWGGTPDTTPIITGLVPSVDSSRMVILYPNPTHEMLTVAVHQLGYGQVSSAAVLTIQGQAIVSQPLLPEGGYLKTDFNVRTLPLGNYLIKITVGEQVFTEHFVKH</sequence>
<dbReference type="SUPFAM" id="SSF52743">
    <property type="entry name" value="Subtilisin-like"/>
    <property type="match status" value="1"/>
</dbReference>
<dbReference type="SUPFAM" id="SSF49785">
    <property type="entry name" value="Galactose-binding domain-like"/>
    <property type="match status" value="1"/>
</dbReference>
<keyword evidence="2" id="KW-0732">Signal</keyword>
<organism evidence="4 5">
    <name type="scientific">Salmonirosea aquatica</name>
    <dbReference type="NCBI Taxonomy" id="2654236"/>
    <lineage>
        <taxon>Bacteria</taxon>
        <taxon>Pseudomonadati</taxon>
        <taxon>Bacteroidota</taxon>
        <taxon>Cytophagia</taxon>
        <taxon>Cytophagales</taxon>
        <taxon>Spirosomataceae</taxon>
        <taxon>Salmonirosea</taxon>
    </lineage>
</organism>
<dbReference type="Gene3D" id="2.60.40.10">
    <property type="entry name" value="Immunoglobulins"/>
    <property type="match status" value="1"/>
</dbReference>
<dbReference type="PANTHER" id="PTHR43399:SF4">
    <property type="entry name" value="CELL WALL-ASSOCIATED PROTEASE"/>
    <property type="match status" value="1"/>
</dbReference>
<dbReference type="GO" id="GO:0006508">
    <property type="term" value="P:proteolysis"/>
    <property type="evidence" value="ECO:0007669"/>
    <property type="project" value="InterPro"/>
</dbReference>
<dbReference type="Gene3D" id="3.40.50.200">
    <property type="entry name" value="Peptidase S8/S53 domain"/>
    <property type="match status" value="1"/>
</dbReference>
<dbReference type="Pfam" id="PF00082">
    <property type="entry name" value="Peptidase_S8"/>
    <property type="match status" value="1"/>
</dbReference>
<keyword evidence="5" id="KW-1185">Reference proteome</keyword>
<name>A0A7C9BI18_9BACT</name>
<dbReference type="InterPro" id="IPR000209">
    <property type="entry name" value="Peptidase_S8/S53_dom"/>
</dbReference>
<feature type="signal peptide" evidence="2">
    <location>
        <begin position="1"/>
        <end position="32"/>
    </location>
</feature>
<dbReference type="InterPro" id="IPR051048">
    <property type="entry name" value="Peptidase_S8/S53_subtilisin"/>
</dbReference>
<gene>
    <name evidence="4" type="ORF">GBK04_15030</name>
</gene>
<dbReference type="EMBL" id="WHLY01000002">
    <property type="protein sequence ID" value="MPR34634.1"/>
    <property type="molecule type" value="Genomic_DNA"/>
</dbReference>
<dbReference type="AlphaFoldDB" id="A0A7C9BI18"/>
<comment type="similarity">
    <text evidence="1">Belongs to the peptidase S8 family.</text>
</comment>
<dbReference type="Proteomes" id="UP000479293">
    <property type="component" value="Unassembled WGS sequence"/>
</dbReference>
<dbReference type="GO" id="GO:0004252">
    <property type="term" value="F:serine-type endopeptidase activity"/>
    <property type="evidence" value="ECO:0007669"/>
    <property type="project" value="InterPro"/>
</dbReference>
<dbReference type="InterPro" id="IPR036852">
    <property type="entry name" value="Peptidase_S8/S53_dom_sf"/>
</dbReference>
<protein>
    <submittedName>
        <fullName evidence="4">S8 family serine peptidase</fullName>
    </submittedName>
</protein>
<evidence type="ECO:0000259" key="3">
    <source>
        <dbReference type="PROSITE" id="PS50835"/>
    </source>
</evidence>
<accession>A0A7C9BI18</accession>
<dbReference type="InterPro" id="IPR013783">
    <property type="entry name" value="Ig-like_fold"/>
</dbReference>
<dbReference type="InterPro" id="IPR026444">
    <property type="entry name" value="Secre_tail"/>
</dbReference>
<dbReference type="PANTHER" id="PTHR43399">
    <property type="entry name" value="SUBTILISIN-RELATED"/>
    <property type="match status" value="1"/>
</dbReference>
<evidence type="ECO:0000256" key="1">
    <source>
        <dbReference type="ARBA" id="ARBA00011073"/>
    </source>
</evidence>
<dbReference type="RefSeq" id="WP_152761026.1">
    <property type="nucleotide sequence ID" value="NZ_WHLY01000002.1"/>
</dbReference>
<proteinExistence type="inferred from homology"/>
<evidence type="ECO:0000313" key="5">
    <source>
        <dbReference type="Proteomes" id="UP000479293"/>
    </source>
</evidence>
<dbReference type="PROSITE" id="PS50835">
    <property type="entry name" value="IG_LIKE"/>
    <property type="match status" value="1"/>
</dbReference>
<dbReference type="Gene3D" id="2.60.120.380">
    <property type="match status" value="1"/>
</dbReference>
<dbReference type="InterPro" id="IPR008979">
    <property type="entry name" value="Galactose-bd-like_sf"/>
</dbReference>